<dbReference type="GO" id="GO:0046872">
    <property type="term" value="F:metal ion binding"/>
    <property type="evidence" value="ECO:0007669"/>
    <property type="project" value="UniProtKB-UniRule"/>
</dbReference>
<dbReference type="AlphaFoldDB" id="A0A0R0C0H4"/>
<keyword evidence="3 7" id="KW-0479">Metal-binding</keyword>
<dbReference type="PANTHER" id="PTHR43660:SF1">
    <property type="entry name" value="DIPEPTIDYL CARBOXYPEPTIDASE"/>
    <property type="match status" value="1"/>
</dbReference>
<keyword evidence="6 7" id="KW-0482">Metalloprotease</keyword>
<sequence length="692" mass="76201">MGCSQPNGNQSTPVSAEQSANPLMGAWNTPDGVPPYDLIRAEHYEAAFDQAIAAAREQNQAIANNTDEPTFENTIEAMERSGRELSRVASTFFTVASADATPANQAVQKAIAPKLARLSNETMLDQALFQRVDTLFNKRAELGLNPEQARLLEQTHKRFVRAGAALSEEARTRVAAINEEMANLGVQFGQKLLADQKANDVFLTAAEVEGLPADQVGAAAAAAEAAGKAGQYLFPATRSAAEPFLTAAPNRDAREKIWRAFTFRGDNANENNTSAEIKRLVELRIERAKLMGAATHADFVLSDAMAKTPAAAMDLLMAVYTPALERAKEELADIQALAAKDGITDVQPWDWRYYAEQVRSERFALNEAEVKQYMPMDGMVAAMFETTQKLFGLTVHERKDIPVYADGVRVFEIREADGSKIGLFYADWFARPTKRPGAWMNSIRVPNGLLGESPIVVNNQNITPPAAGERALISLDEAQTLFHEFGHGLHGLLSKAHYPSLSGTAVARDFVEFPSQVYEHWITEPTILQAHARNAAGEPMPTAMLESLLKAQTFNQGFSTIQQLSSAILDMRLHQLTELPADFDAGKWEAEQLRELGVPEQIGMRHRLPHFSHIFDGGYSASYYAYTWAEAMDADGFDAFKEAGNVFDPELAAKLRREVYEVGNTRDPAESYKAFRGRMPSADALLRNRGLK</sequence>
<proteinExistence type="inferred from homology"/>
<evidence type="ECO:0000256" key="6">
    <source>
        <dbReference type="ARBA" id="ARBA00023049"/>
    </source>
</evidence>
<dbReference type="GO" id="GO:0004222">
    <property type="term" value="F:metalloendopeptidase activity"/>
    <property type="evidence" value="ECO:0007669"/>
    <property type="project" value="InterPro"/>
</dbReference>
<dbReference type="Proteomes" id="UP000051254">
    <property type="component" value="Unassembled WGS sequence"/>
</dbReference>
<evidence type="ECO:0000259" key="9">
    <source>
        <dbReference type="Pfam" id="PF01432"/>
    </source>
</evidence>
<comment type="caution">
    <text evidence="10">The sequence shown here is derived from an EMBL/GenBank/DDBJ whole genome shotgun (WGS) entry which is preliminary data.</text>
</comment>
<evidence type="ECO:0000256" key="2">
    <source>
        <dbReference type="ARBA" id="ARBA00022670"/>
    </source>
</evidence>
<evidence type="ECO:0000256" key="5">
    <source>
        <dbReference type="ARBA" id="ARBA00022833"/>
    </source>
</evidence>
<comment type="cofactor">
    <cofactor evidence="7">
        <name>Zn(2+)</name>
        <dbReference type="ChEBI" id="CHEBI:29105"/>
    </cofactor>
    <text evidence="7">Binds 1 zinc ion.</text>
</comment>
<dbReference type="Gene3D" id="1.10.1370.10">
    <property type="entry name" value="Neurolysin, domain 3"/>
    <property type="match status" value="1"/>
</dbReference>
<feature type="domain" description="Peptidase M3A/M3B catalytic" evidence="9">
    <location>
        <begin position="245"/>
        <end position="690"/>
    </location>
</feature>
<name>A0A0R0C0H4_9GAMM</name>
<evidence type="ECO:0000313" key="10">
    <source>
        <dbReference type="EMBL" id="KRG58977.1"/>
    </source>
</evidence>
<comment type="similarity">
    <text evidence="1 7">Belongs to the peptidase M3 family.</text>
</comment>
<evidence type="ECO:0000313" key="11">
    <source>
        <dbReference type="Proteomes" id="UP000051254"/>
    </source>
</evidence>
<dbReference type="InterPro" id="IPR045090">
    <property type="entry name" value="Pept_M3A_M3B"/>
</dbReference>
<evidence type="ECO:0000256" key="3">
    <source>
        <dbReference type="ARBA" id="ARBA00022723"/>
    </source>
</evidence>
<gene>
    <name evidence="10" type="ORF">ABB25_05805</name>
</gene>
<dbReference type="Gene3D" id="1.10.1370.40">
    <property type="match status" value="1"/>
</dbReference>
<dbReference type="PATRIC" id="fig|266128.3.peg.2828"/>
<keyword evidence="2 7" id="KW-0645">Protease</keyword>
<evidence type="ECO:0000256" key="8">
    <source>
        <dbReference type="SAM" id="MobiDB-lite"/>
    </source>
</evidence>
<organism evidence="10 11">
    <name type="scientific">Stenotrophomonas koreensis</name>
    <dbReference type="NCBI Taxonomy" id="266128"/>
    <lineage>
        <taxon>Bacteria</taxon>
        <taxon>Pseudomonadati</taxon>
        <taxon>Pseudomonadota</taxon>
        <taxon>Gammaproteobacteria</taxon>
        <taxon>Lysobacterales</taxon>
        <taxon>Lysobacteraceae</taxon>
        <taxon>Stenotrophomonas</taxon>
    </lineage>
</organism>
<dbReference type="SUPFAM" id="SSF55486">
    <property type="entry name" value="Metalloproteases ('zincins'), catalytic domain"/>
    <property type="match status" value="1"/>
</dbReference>
<dbReference type="InterPro" id="IPR024077">
    <property type="entry name" value="Neurolysin/TOP_dom2"/>
</dbReference>
<dbReference type="PANTHER" id="PTHR43660">
    <property type="entry name" value="DIPEPTIDYL CARBOXYPEPTIDASE"/>
    <property type="match status" value="1"/>
</dbReference>
<dbReference type="GO" id="GO:0005829">
    <property type="term" value="C:cytosol"/>
    <property type="evidence" value="ECO:0007669"/>
    <property type="project" value="UniProtKB-ARBA"/>
</dbReference>
<dbReference type="CDD" id="cd06456">
    <property type="entry name" value="M3A_DCP"/>
    <property type="match status" value="1"/>
</dbReference>
<keyword evidence="4 7" id="KW-0378">Hydrolase</keyword>
<dbReference type="InterPro" id="IPR034005">
    <property type="entry name" value="M3A_DCP"/>
</dbReference>
<keyword evidence="11" id="KW-1185">Reference proteome</keyword>
<keyword evidence="5 7" id="KW-0862">Zinc</keyword>
<dbReference type="Pfam" id="PF01432">
    <property type="entry name" value="Peptidase_M3"/>
    <property type="match status" value="1"/>
</dbReference>
<accession>A0A0R0C0H4</accession>
<evidence type="ECO:0000256" key="7">
    <source>
        <dbReference type="RuleBase" id="RU003435"/>
    </source>
</evidence>
<dbReference type="Gene3D" id="3.40.390.10">
    <property type="entry name" value="Collagenase (Catalytic Domain)"/>
    <property type="match status" value="1"/>
</dbReference>
<reference evidence="10 11" key="1">
    <citation type="submission" date="2015-05" db="EMBL/GenBank/DDBJ databases">
        <title>Genome sequencing and analysis of members of genus Stenotrophomonas.</title>
        <authorList>
            <person name="Patil P.P."/>
            <person name="Midha S."/>
            <person name="Patil P.B."/>
        </authorList>
    </citation>
    <scope>NUCLEOTIDE SEQUENCE [LARGE SCALE GENOMIC DNA]</scope>
    <source>
        <strain evidence="10 11">DSM 17805</strain>
    </source>
</reference>
<dbReference type="FunFam" id="3.40.390.10:FF:000009">
    <property type="entry name" value="Oligopeptidase A"/>
    <property type="match status" value="1"/>
</dbReference>
<dbReference type="GO" id="GO:0006508">
    <property type="term" value="P:proteolysis"/>
    <property type="evidence" value="ECO:0007669"/>
    <property type="project" value="UniProtKB-KW"/>
</dbReference>
<protein>
    <submittedName>
        <fullName evidence="10">Peptidase M3</fullName>
    </submittedName>
</protein>
<dbReference type="OrthoDB" id="9773538at2"/>
<dbReference type="GO" id="GO:0004180">
    <property type="term" value="F:carboxypeptidase activity"/>
    <property type="evidence" value="ECO:0007669"/>
    <property type="project" value="TreeGrafter"/>
</dbReference>
<evidence type="ECO:0000256" key="4">
    <source>
        <dbReference type="ARBA" id="ARBA00022801"/>
    </source>
</evidence>
<dbReference type="InterPro" id="IPR001567">
    <property type="entry name" value="Pept_M3A_M3B_dom"/>
</dbReference>
<feature type="compositionally biased region" description="Polar residues" evidence="8">
    <location>
        <begin position="1"/>
        <end position="21"/>
    </location>
</feature>
<dbReference type="InterPro" id="IPR024079">
    <property type="entry name" value="MetalloPept_cat_dom_sf"/>
</dbReference>
<feature type="region of interest" description="Disordered" evidence="8">
    <location>
        <begin position="1"/>
        <end position="28"/>
    </location>
</feature>
<evidence type="ECO:0000256" key="1">
    <source>
        <dbReference type="ARBA" id="ARBA00006040"/>
    </source>
</evidence>
<dbReference type="EMBL" id="LDJH01000008">
    <property type="protein sequence ID" value="KRG58977.1"/>
    <property type="molecule type" value="Genomic_DNA"/>
</dbReference>